<feature type="disulfide bond" evidence="1">
    <location>
        <begin position="79"/>
        <end position="92"/>
    </location>
</feature>
<feature type="transmembrane region" description="Helical" evidence="2">
    <location>
        <begin position="186"/>
        <end position="212"/>
    </location>
</feature>
<dbReference type="SMART" id="SM00208">
    <property type="entry name" value="TNFR"/>
    <property type="match status" value="2"/>
</dbReference>
<dbReference type="Gene3D" id="2.10.50.10">
    <property type="entry name" value="Tumor Necrosis Factor Receptor, subunit A, domain 2"/>
    <property type="match status" value="2"/>
</dbReference>
<evidence type="ECO:0000313" key="6">
    <source>
        <dbReference type="Proteomes" id="UP001152803"/>
    </source>
</evidence>
<keyword evidence="6" id="KW-1185">Reference proteome</keyword>
<dbReference type="PANTHER" id="PTHR47139:SF4">
    <property type="entry name" value="TUMOR NECROSIS FACTOR RECEPTOR SUPERFAMILY MEMBER 9 ISOFORM X1-RELATED"/>
    <property type="match status" value="1"/>
</dbReference>
<dbReference type="PROSITE" id="PS00652">
    <property type="entry name" value="TNFR_NGFR_1"/>
    <property type="match status" value="1"/>
</dbReference>
<dbReference type="Proteomes" id="UP001152803">
    <property type="component" value="Unassembled WGS sequence"/>
</dbReference>
<dbReference type="GO" id="GO:0038023">
    <property type="term" value="F:signaling receptor activity"/>
    <property type="evidence" value="ECO:0007669"/>
    <property type="project" value="TreeGrafter"/>
</dbReference>
<dbReference type="InterPro" id="IPR001368">
    <property type="entry name" value="TNFR/NGFR_Cys_rich_reg"/>
</dbReference>
<dbReference type="Pfam" id="PF00020">
    <property type="entry name" value="TNFR_c6"/>
    <property type="match status" value="2"/>
</dbReference>
<organism evidence="5 6">
    <name type="scientific">Conger conger</name>
    <name type="common">Conger eel</name>
    <name type="synonym">Muraena conger</name>
    <dbReference type="NCBI Taxonomy" id="82655"/>
    <lineage>
        <taxon>Eukaryota</taxon>
        <taxon>Metazoa</taxon>
        <taxon>Chordata</taxon>
        <taxon>Craniata</taxon>
        <taxon>Vertebrata</taxon>
        <taxon>Euteleostomi</taxon>
        <taxon>Actinopterygii</taxon>
        <taxon>Neopterygii</taxon>
        <taxon>Teleostei</taxon>
        <taxon>Anguilliformes</taxon>
        <taxon>Congridae</taxon>
        <taxon>Conger</taxon>
    </lineage>
</organism>
<dbReference type="GO" id="GO:0042127">
    <property type="term" value="P:regulation of cell population proliferation"/>
    <property type="evidence" value="ECO:0007669"/>
    <property type="project" value="TreeGrafter"/>
</dbReference>
<name>A0A9Q1D552_CONCO</name>
<evidence type="ECO:0000256" key="3">
    <source>
        <dbReference type="SAM" id="SignalP"/>
    </source>
</evidence>
<reference evidence="5" key="1">
    <citation type="journal article" date="2023" name="Science">
        <title>Genome structures resolve the early diversification of teleost fishes.</title>
        <authorList>
            <person name="Parey E."/>
            <person name="Louis A."/>
            <person name="Montfort J."/>
            <person name="Bouchez O."/>
            <person name="Roques C."/>
            <person name="Iampietro C."/>
            <person name="Lluch J."/>
            <person name="Castinel A."/>
            <person name="Donnadieu C."/>
            <person name="Desvignes T."/>
            <person name="Floi Bucao C."/>
            <person name="Jouanno E."/>
            <person name="Wen M."/>
            <person name="Mejri S."/>
            <person name="Dirks R."/>
            <person name="Jansen H."/>
            <person name="Henkel C."/>
            <person name="Chen W.J."/>
            <person name="Zahm M."/>
            <person name="Cabau C."/>
            <person name="Klopp C."/>
            <person name="Thompson A.W."/>
            <person name="Robinson-Rechavi M."/>
            <person name="Braasch I."/>
            <person name="Lecointre G."/>
            <person name="Bobe J."/>
            <person name="Postlethwait J.H."/>
            <person name="Berthelot C."/>
            <person name="Roest Crollius H."/>
            <person name="Guiguen Y."/>
        </authorList>
    </citation>
    <scope>NUCLEOTIDE SEQUENCE</scope>
    <source>
        <strain evidence="5">Concon-B</strain>
    </source>
</reference>
<keyword evidence="2" id="KW-0812">Transmembrane</keyword>
<dbReference type="AlphaFoldDB" id="A0A9Q1D552"/>
<evidence type="ECO:0000313" key="5">
    <source>
        <dbReference type="EMBL" id="KAJ8258738.1"/>
    </source>
</evidence>
<feature type="repeat" description="TNFR-Cys" evidence="1">
    <location>
        <begin position="61"/>
        <end position="100"/>
    </location>
</feature>
<feature type="chain" id="PRO_5040423748" description="TNFR-Cys domain-containing protein" evidence="3">
    <location>
        <begin position="21"/>
        <end position="276"/>
    </location>
</feature>
<feature type="domain" description="TNFR-Cys" evidence="4">
    <location>
        <begin position="61"/>
        <end position="100"/>
    </location>
</feature>
<protein>
    <recommendedName>
        <fullName evidence="4">TNFR-Cys domain-containing protein</fullName>
    </recommendedName>
</protein>
<sequence length="276" mass="30342">MKVVWGVPLLLLGLLGCLDGAEEGCKRWLTSQHGTVCCEECKQGNRLVDRCGADPKKLCEPCKEGTYISSPGRSTCLSCTQCTGLYEVKQPCSRISNTVCGCKTGYRCGDPKCSFCSQECGVGQQSVDNRTCQACPPGTFNDKPHSKCVPWSTRCPQPEQKIVTNGTAVSDVFCDFIPQAENGHTIWMIVAILVIAFTFVIMVITLLAFILIRWTTKKKKKIMVATIETTAEKPTVLQEVQRLVEQESLCWCPQQEQGSSLESVDSLDSKLKLLAV</sequence>
<keyword evidence="3" id="KW-0732">Signal</keyword>
<feature type="disulfide bond" evidence="1">
    <location>
        <begin position="82"/>
        <end position="100"/>
    </location>
</feature>
<dbReference type="SUPFAM" id="SSF57586">
    <property type="entry name" value="TNF receptor-like"/>
    <property type="match status" value="2"/>
</dbReference>
<accession>A0A9Q1D552</accession>
<dbReference type="PROSITE" id="PS50050">
    <property type="entry name" value="TNFR_NGFR_2"/>
    <property type="match status" value="1"/>
</dbReference>
<comment type="caution">
    <text evidence="1">Lacks conserved residue(s) required for the propagation of feature annotation.</text>
</comment>
<keyword evidence="2" id="KW-1133">Transmembrane helix</keyword>
<gene>
    <name evidence="5" type="ORF">COCON_G00177500</name>
</gene>
<dbReference type="EMBL" id="JAFJMO010000013">
    <property type="protein sequence ID" value="KAJ8258738.1"/>
    <property type="molecule type" value="Genomic_DNA"/>
</dbReference>
<evidence type="ECO:0000259" key="4">
    <source>
        <dbReference type="PROSITE" id="PS50050"/>
    </source>
</evidence>
<evidence type="ECO:0000256" key="2">
    <source>
        <dbReference type="SAM" id="Phobius"/>
    </source>
</evidence>
<dbReference type="PANTHER" id="PTHR47139">
    <property type="entry name" value="TUMOR NECROSIS FACTOR RECEPTOR SUPERFAMILY MEMBER 9"/>
    <property type="match status" value="1"/>
</dbReference>
<dbReference type="PROSITE" id="PS51257">
    <property type="entry name" value="PROKAR_LIPOPROTEIN"/>
    <property type="match status" value="1"/>
</dbReference>
<feature type="signal peptide" evidence="3">
    <location>
        <begin position="1"/>
        <end position="20"/>
    </location>
</feature>
<keyword evidence="1" id="KW-1015">Disulfide bond</keyword>
<evidence type="ECO:0000256" key="1">
    <source>
        <dbReference type="PROSITE-ProRule" id="PRU00206"/>
    </source>
</evidence>
<proteinExistence type="predicted"/>
<comment type="caution">
    <text evidence="5">The sequence shown here is derived from an EMBL/GenBank/DDBJ whole genome shotgun (WGS) entry which is preliminary data.</text>
</comment>
<dbReference type="OrthoDB" id="9423210at2759"/>
<keyword evidence="2" id="KW-0472">Membrane</keyword>